<dbReference type="PRINTS" id="PR00455">
    <property type="entry name" value="HTHTETR"/>
</dbReference>
<keyword evidence="2 4" id="KW-0238">DNA-binding</keyword>
<dbReference type="Proteomes" id="UP000596857">
    <property type="component" value="Unassembled WGS sequence"/>
</dbReference>
<evidence type="ECO:0000259" key="5">
    <source>
        <dbReference type="PROSITE" id="PS50977"/>
    </source>
</evidence>
<evidence type="ECO:0000313" key="6">
    <source>
        <dbReference type="EMBL" id="NOU82298.1"/>
    </source>
</evidence>
<keyword evidence="1" id="KW-0805">Transcription regulation</keyword>
<dbReference type="Pfam" id="PF00440">
    <property type="entry name" value="TetR_N"/>
    <property type="match status" value="1"/>
</dbReference>
<keyword evidence="3" id="KW-0804">Transcription</keyword>
<dbReference type="Gene3D" id="1.10.357.10">
    <property type="entry name" value="Tetracycline Repressor, domain 2"/>
    <property type="match status" value="1"/>
</dbReference>
<evidence type="ECO:0000256" key="2">
    <source>
        <dbReference type="ARBA" id="ARBA00023125"/>
    </source>
</evidence>
<dbReference type="PANTHER" id="PTHR47506">
    <property type="entry name" value="TRANSCRIPTIONAL REGULATORY PROTEIN"/>
    <property type="match status" value="1"/>
</dbReference>
<dbReference type="PROSITE" id="PS50977">
    <property type="entry name" value="HTH_TETR_2"/>
    <property type="match status" value="1"/>
</dbReference>
<feature type="DNA-binding region" description="H-T-H motif" evidence="4">
    <location>
        <begin position="27"/>
        <end position="46"/>
    </location>
</feature>
<dbReference type="InterPro" id="IPR001647">
    <property type="entry name" value="HTH_TetR"/>
</dbReference>
<proteinExistence type="predicted"/>
<dbReference type="SUPFAM" id="SSF48498">
    <property type="entry name" value="Tetracyclin repressor-like, C-terminal domain"/>
    <property type="match status" value="1"/>
</dbReference>
<accession>A0ABX1YR69</accession>
<organism evidence="6 7">
    <name type="scientific">Paenibacillus phytohabitans</name>
    <dbReference type="NCBI Taxonomy" id="2654978"/>
    <lineage>
        <taxon>Bacteria</taxon>
        <taxon>Bacillati</taxon>
        <taxon>Bacillota</taxon>
        <taxon>Bacilli</taxon>
        <taxon>Bacillales</taxon>
        <taxon>Paenibacillaceae</taxon>
        <taxon>Paenibacillus</taxon>
    </lineage>
</organism>
<protein>
    <submittedName>
        <fullName evidence="6">TetR family transcriptional regulator</fullName>
    </submittedName>
</protein>
<dbReference type="InterPro" id="IPR011075">
    <property type="entry name" value="TetR_C"/>
</dbReference>
<dbReference type="EMBL" id="WHOB01000069">
    <property type="protein sequence ID" value="NOU82298.1"/>
    <property type="molecule type" value="Genomic_DNA"/>
</dbReference>
<comment type="caution">
    <text evidence="6">The sequence shown here is derived from an EMBL/GenBank/DDBJ whole genome shotgun (WGS) entry which is preliminary data.</text>
</comment>
<dbReference type="SUPFAM" id="SSF46689">
    <property type="entry name" value="Homeodomain-like"/>
    <property type="match status" value="1"/>
</dbReference>
<sequence length="191" mass="21788">MANKSKKEHILTVASDLFNKKGIRATGVDQVVSESNIAKMTLYNHFRSKDELVLAYLMKYDDEWRKRFEDSVNKSAKTPRDKLLAVFDMLGEWFGEPEFNGCVYIKTAAEFMDHSHPYYEAARNYKAFMKKYIDSVLNECPSVNREALSSGLSLLVEGAITAAMLQTDPKPAEHARDTARVIIDYYLANNK</sequence>
<dbReference type="RefSeq" id="WP_171719630.1">
    <property type="nucleotide sequence ID" value="NZ_WHOB01000069.1"/>
</dbReference>
<keyword evidence="7" id="KW-1185">Reference proteome</keyword>
<evidence type="ECO:0000313" key="7">
    <source>
        <dbReference type="Proteomes" id="UP000596857"/>
    </source>
</evidence>
<evidence type="ECO:0000256" key="1">
    <source>
        <dbReference type="ARBA" id="ARBA00023015"/>
    </source>
</evidence>
<feature type="domain" description="HTH tetR-type" evidence="5">
    <location>
        <begin position="4"/>
        <end position="64"/>
    </location>
</feature>
<dbReference type="Pfam" id="PF16925">
    <property type="entry name" value="TetR_C_13"/>
    <property type="match status" value="1"/>
</dbReference>
<reference evidence="6 7" key="1">
    <citation type="submission" date="2019-10" db="EMBL/GenBank/DDBJ databases">
        <title>Description of Paenibacillus terricola sp. nov.</title>
        <authorList>
            <person name="Carlier A."/>
            <person name="Qi S."/>
        </authorList>
    </citation>
    <scope>NUCLEOTIDE SEQUENCE [LARGE SCALE GENOMIC DNA]</scope>
    <source>
        <strain evidence="6 7">LMG 31459</strain>
    </source>
</reference>
<dbReference type="InterPro" id="IPR009057">
    <property type="entry name" value="Homeodomain-like_sf"/>
</dbReference>
<evidence type="ECO:0000256" key="4">
    <source>
        <dbReference type="PROSITE-ProRule" id="PRU00335"/>
    </source>
</evidence>
<evidence type="ECO:0000256" key="3">
    <source>
        <dbReference type="ARBA" id="ARBA00023163"/>
    </source>
</evidence>
<name>A0ABX1YR69_9BACL</name>
<dbReference type="InterPro" id="IPR036271">
    <property type="entry name" value="Tet_transcr_reg_TetR-rel_C_sf"/>
</dbReference>
<gene>
    <name evidence="6" type="ORF">GC101_25860</name>
</gene>
<dbReference type="PANTHER" id="PTHR47506:SF1">
    <property type="entry name" value="HTH-TYPE TRANSCRIPTIONAL REGULATOR YJDC"/>
    <property type="match status" value="1"/>
</dbReference>